<accession>A0AAV4GU82</accession>
<dbReference type="EMBL" id="BMAT01001547">
    <property type="protein sequence ID" value="GFR87905.1"/>
    <property type="molecule type" value="Genomic_DNA"/>
</dbReference>
<protein>
    <submittedName>
        <fullName evidence="1">Uncharacterized protein</fullName>
    </submittedName>
</protein>
<sequence>MPTDETPESKGMRSSQHALMRTGLAGERERLRCLLATGPVNHSSRSVGPAFNLSETFRLAVPESILGRPSPLQCSIDKPGGIFLLLLLLLLHPRV</sequence>
<dbReference type="AlphaFoldDB" id="A0AAV4GU82"/>
<evidence type="ECO:0000313" key="2">
    <source>
        <dbReference type="Proteomes" id="UP000762676"/>
    </source>
</evidence>
<dbReference type="Proteomes" id="UP000762676">
    <property type="component" value="Unassembled WGS sequence"/>
</dbReference>
<comment type="caution">
    <text evidence="1">The sequence shown here is derived from an EMBL/GenBank/DDBJ whole genome shotgun (WGS) entry which is preliminary data.</text>
</comment>
<evidence type="ECO:0000313" key="1">
    <source>
        <dbReference type="EMBL" id="GFR87905.1"/>
    </source>
</evidence>
<reference evidence="1 2" key="1">
    <citation type="journal article" date="2021" name="Elife">
        <title>Chloroplast acquisition without the gene transfer in kleptoplastic sea slugs, Plakobranchus ocellatus.</title>
        <authorList>
            <person name="Maeda T."/>
            <person name="Takahashi S."/>
            <person name="Yoshida T."/>
            <person name="Shimamura S."/>
            <person name="Takaki Y."/>
            <person name="Nagai Y."/>
            <person name="Toyoda A."/>
            <person name="Suzuki Y."/>
            <person name="Arimoto A."/>
            <person name="Ishii H."/>
            <person name="Satoh N."/>
            <person name="Nishiyama T."/>
            <person name="Hasebe M."/>
            <person name="Maruyama T."/>
            <person name="Minagawa J."/>
            <person name="Obokata J."/>
            <person name="Shigenobu S."/>
        </authorList>
    </citation>
    <scope>NUCLEOTIDE SEQUENCE [LARGE SCALE GENOMIC DNA]</scope>
</reference>
<keyword evidence="2" id="KW-1185">Reference proteome</keyword>
<proteinExistence type="predicted"/>
<gene>
    <name evidence="1" type="ORF">ElyMa_000757300</name>
</gene>
<organism evidence="1 2">
    <name type="scientific">Elysia marginata</name>
    <dbReference type="NCBI Taxonomy" id="1093978"/>
    <lineage>
        <taxon>Eukaryota</taxon>
        <taxon>Metazoa</taxon>
        <taxon>Spiralia</taxon>
        <taxon>Lophotrochozoa</taxon>
        <taxon>Mollusca</taxon>
        <taxon>Gastropoda</taxon>
        <taxon>Heterobranchia</taxon>
        <taxon>Euthyneura</taxon>
        <taxon>Panpulmonata</taxon>
        <taxon>Sacoglossa</taxon>
        <taxon>Placobranchoidea</taxon>
        <taxon>Plakobranchidae</taxon>
        <taxon>Elysia</taxon>
    </lineage>
</organism>
<name>A0AAV4GU82_9GAST</name>